<reference evidence="3" key="1">
    <citation type="journal article" date="2015" name="Genome Announc.">
        <title>Draft Genome Sequence of Anaerolineae Strain TC1, a Novel Isolate from a Methanogenic Wastewater Treatment System.</title>
        <authorList>
            <person name="Matsuura N."/>
            <person name="Tourlousse D.M."/>
            <person name="Sun L."/>
            <person name="Toyonaga M."/>
            <person name="Kuroda K."/>
            <person name="Ohashi A."/>
            <person name="Cruz R."/>
            <person name="Yamaguchi T."/>
            <person name="Sekiguchi Y."/>
        </authorList>
    </citation>
    <scope>NUCLEOTIDE SEQUENCE [LARGE SCALE GENOMIC DNA]</scope>
    <source>
        <strain evidence="3">TC1</strain>
    </source>
</reference>
<evidence type="ECO:0000313" key="4">
    <source>
        <dbReference type="Proteomes" id="UP000053370"/>
    </source>
</evidence>
<evidence type="ECO:0000259" key="2">
    <source>
        <dbReference type="Pfam" id="PF20906"/>
    </source>
</evidence>
<dbReference type="InterPro" id="IPR027479">
    <property type="entry name" value="S-Me-THD_N_sf"/>
</dbReference>
<proteinExistence type="predicted"/>
<dbReference type="Gene3D" id="3.40.1610.10">
    <property type="entry name" value="CV3147-like domain"/>
    <property type="match status" value="1"/>
</dbReference>
<feature type="domain" description="S-Me-THD-like C-terminal" evidence="2">
    <location>
        <begin position="176"/>
        <end position="364"/>
    </location>
</feature>
<protein>
    <submittedName>
        <fullName evidence="3">Uncharacterized conserved protein, DUF917 family</fullName>
    </submittedName>
</protein>
<accession>A0A0S7BIB9</accession>
<organism evidence="3">
    <name type="scientific">Flexilinea flocculi</name>
    <dbReference type="NCBI Taxonomy" id="1678840"/>
    <lineage>
        <taxon>Bacteria</taxon>
        <taxon>Bacillati</taxon>
        <taxon>Chloroflexota</taxon>
        <taxon>Anaerolineae</taxon>
        <taxon>Anaerolineales</taxon>
        <taxon>Anaerolineaceae</taxon>
        <taxon>Flexilinea</taxon>
    </lineage>
</organism>
<dbReference type="Pfam" id="PF06032">
    <property type="entry name" value="S-Me-THD_N"/>
    <property type="match status" value="1"/>
</dbReference>
<dbReference type="Proteomes" id="UP000053370">
    <property type="component" value="Unassembled WGS sequence"/>
</dbReference>
<name>A0A0S7BIB9_9CHLR</name>
<dbReference type="Gene3D" id="2.40.390.10">
    <property type="entry name" value="CV3147-like"/>
    <property type="match status" value="1"/>
</dbReference>
<dbReference type="RefSeq" id="WP_062279183.1">
    <property type="nucleotide sequence ID" value="NZ_DF968181.1"/>
</dbReference>
<dbReference type="OrthoDB" id="7441206at2"/>
<evidence type="ECO:0000313" key="3">
    <source>
        <dbReference type="EMBL" id="GAP40140.1"/>
    </source>
</evidence>
<gene>
    <name evidence="3" type="ORF">ATC1_13106</name>
</gene>
<evidence type="ECO:0000259" key="1">
    <source>
        <dbReference type="Pfam" id="PF06032"/>
    </source>
</evidence>
<sequence>MIELSMQDIKEILYGCTILGTGGGGSPEKGIRLIEEAFKLGKRFRMVDFSEVPDDAWIATPYVCGSISPTTPELEARYAGLPELNDPLAFLAYKAMEAYIGESFYGVISTELGGGNTAEAFYTAALMDRFIMDADPAGRSVPELIHSTYNIFDLPIYPISCANQFGDVAVFPQVVDDTRAEALVRALAVASKNSIGVTDHPARAGVLKNAVIRGAISYAWKIGKIFTAALQEGKPTGMAVATGMNGYVLFRGKLSKHTYDTVEGFTVGDAYIQGEGEFSGSEYHVWYKNEHIASWKDGKVDVMAPDLICIFNDDTNMPNINPHFSEGMNVTVIGLPAPEQWRTQKGLDIFGPRHFGFDFDYEPIEKKHRSL</sequence>
<dbReference type="AlphaFoldDB" id="A0A0S7BIB9"/>
<dbReference type="InterPro" id="IPR048350">
    <property type="entry name" value="S-Me-THD-like_C"/>
</dbReference>
<dbReference type="SUPFAM" id="SSF160991">
    <property type="entry name" value="CV3147-like"/>
    <property type="match status" value="1"/>
</dbReference>
<dbReference type="Pfam" id="PF20906">
    <property type="entry name" value="S-Me-THD_C"/>
    <property type="match status" value="1"/>
</dbReference>
<dbReference type="EMBL" id="DF968181">
    <property type="protein sequence ID" value="GAP40140.1"/>
    <property type="molecule type" value="Genomic_DNA"/>
</dbReference>
<dbReference type="STRING" id="1678840.ATC1_13106"/>
<dbReference type="InterPro" id="IPR010318">
    <property type="entry name" value="S-Me-THD_N"/>
</dbReference>
<dbReference type="InterPro" id="IPR024071">
    <property type="entry name" value="S-Me-THD_C_sf"/>
</dbReference>
<dbReference type="PATRIC" id="fig|1678840.3.peg.1325"/>
<feature type="domain" description="S-Me-THD N-terminal" evidence="1">
    <location>
        <begin position="7"/>
        <end position="171"/>
    </location>
</feature>
<keyword evidence="4" id="KW-1185">Reference proteome</keyword>